<dbReference type="SUPFAM" id="SSF53098">
    <property type="entry name" value="Ribonuclease H-like"/>
    <property type="match status" value="1"/>
</dbReference>
<dbReference type="GO" id="GO:0004523">
    <property type="term" value="F:RNA-DNA hybrid ribonuclease activity"/>
    <property type="evidence" value="ECO:0007669"/>
    <property type="project" value="InterPro"/>
</dbReference>
<dbReference type="PANTHER" id="PTHR47723:SF19">
    <property type="entry name" value="POLYNUCLEOTIDYL TRANSFERASE, RIBONUCLEASE H-LIKE SUPERFAMILY PROTEIN"/>
    <property type="match status" value="1"/>
</dbReference>
<dbReference type="InterPro" id="IPR012337">
    <property type="entry name" value="RNaseH-like_sf"/>
</dbReference>
<evidence type="ECO:0000259" key="1">
    <source>
        <dbReference type="PROSITE" id="PS50879"/>
    </source>
</evidence>
<gene>
    <name evidence="2" type="ORF">C2S53_018227</name>
</gene>
<dbReference type="CDD" id="cd06222">
    <property type="entry name" value="RNase_H_like"/>
    <property type="match status" value="1"/>
</dbReference>
<accession>A0AAD4JMB4</accession>
<dbReference type="InterPro" id="IPR002156">
    <property type="entry name" value="RNaseH_domain"/>
</dbReference>
<dbReference type="GO" id="GO:0003676">
    <property type="term" value="F:nucleic acid binding"/>
    <property type="evidence" value="ECO:0007669"/>
    <property type="project" value="InterPro"/>
</dbReference>
<dbReference type="AlphaFoldDB" id="A0AAD4JMB4"/>
<sequence length="100" mass="10685">MQGDHGFMRNDVANLVILKKLHVAPRPAPTRLPISVSWRPPPLGWIKINTDGSSQGAPGIMCTGGVFKRTDGSVLCCFHTSEGVGFAFLAELLAVIVALE</sequence>
<dbReference type="InterPro" id="IPR053151">
    <property type="entry name" value="RNase_H-like"/>
</dbReference>
<dbReference type="PANTHER" id="PTHR47723">
    <property type="entry name" value="OS05G0353850 PROTEIN"/>
    <property type="match status" value="1"/>
</dbReference>
<dbReference type="Proteomes" id="UP001190926">
    <property type="component" value="Unassembled WGS sequence"/>
</dbReference>
<evidence type="ECO:0000313" key="3">
    <source>
        <dbReference type="Proteomes" id="UP001190926"/>
    </source>
</evidence>
<protein>
    <recommendedName>
        <fullName evidence="1">RNase H type-1 domain-containing protein</fullName>
    </recommendedName>
</protein>
<dbReference type="EMBL" id="SDAM02000020">
    <property type="protein sequence ID" value="KAH6836476.1"/>
    <property type="molecule type" value="Genomic_DNA"/>
</dbReference>
<name>A0AAD4JMB4_PERFH</name>
<proteinExistence type="predicted"/>
<keyword evidence="3" id="KW-1185">Reference proteome</keyword>
<organism evidence="2 3">
    <name type="scientific">Perilla frutescens var. hirtella</name>
    <name type="common">Perilla citriodora</name>
    <name type="synonym">Perilla setoyensis</name>
    <dbReference type="NCBI Taxonomy" id="608512"/>
    <lineage>
        <taxon>Eukaryota</taxon>
        <taxon>Viridiplantae</taxon>
        <taxon>Streptophyta</taxon>
        <taxon>Embryophyta</taxon>
        <taxon>Tracheophyta</taxon>
        <taxon>Spermatophyta</taxon>
        <taxon>Magnoliopsida</taxon>
        <taxon>eudicotyledons</taxon>
        <taxon>Gunneridae</taxon>
        <taxon>Pentapetalae</taxon>
        <taxon>asterids</taxon>
        <taxon>lamiids</taxon>
        <taxon>Lamiales</taxon>
        <taxon>Lamiaceae</taxon>
        <taxon>Nepetoideae</taxon>
        <taxon>Elsholtzieae</taxon>
        <taxon>Perilla</taxon>
    </lineage>
</organism>
<reference evidence="2 3" key="1">
    <citation type="journal article" date="2021" name="Nat. Commun.">
        <title>Incipient diploidization of the medicinal plant Perilla within 10,000 years.</title>
        <authorList>
            <person name="Zhang Y."/>
            <person name="Shen Q."/>
            <person name="Leng L."/>
            <person name="Zhang D."/>
            <person name="Chen S."/>
            <person name="Shi Y."/>
            <person name="Ning Z."/>
            <person name="Chen S."/>
        </authorList>
    </citation>
    <scope>NUCLEOTIDE SEQUENCE [LARGE SCALE GENOMIC DNA]</scope>
    <source>
        <strain evidence="3">cv. PC099</strain>
    </source>
</reference>
<evidence type="ECO:0000313" key="2">
    <source>
        <dbReference type="EMBL" id="KAH6836476.1"/>
    </source>
</evidence>
<dbReference type="InterPro" id="IPR044730">
    <property type="entry name" value="RNase_H-like_dom_plant"/>
</dbReference>
<dbReference type="PROSITE" id="PS50879">
    <property type="entry name" value="RNASE_H_1"/>
    <property type="match status" value="1"/>
</dbReference>
<comment type="caution">
    <text evidence="2">The sequence shown here is derived from an EMBL/GenBank/DDBJ whole genome shotgun (WGS) entry which is preliminary data.</text>
</comment>
<dbReference type="Gene3D" id="3.30.420.10">
    <property type="entry name" value="Ribonuclease H-like superfamily/Ribonuclease H"/>
    <property type="match status" value="1"/>
</dbReference>
<feature type="domain" description="RNase H type-1" evidence="1">
    <location>
        <begin position="42"/>
        <end position="100"/>
    </location>
</feature>
<dbReference type="InterPro" id="IPR036397">
    <property type="entry name" value="RNaseH_sf"/>
</dbReference>